<dbReference type="Proteomes" id="UP000245884">
    <property type="component" value="Unassembled WGS sequence"/>
</dbReference>
<feature type="transmembrane region" description="Helical" evidence="14">
    <location>
        <begin position="139"/>
        <end position="157"/>
    </location>
</feature>
<keyword evidence="11" id="KW-1207">Sterol metabolism</keyword>
<comment type="similarity">
    <text evidence="2">Belongs to the ERG28 family.</text>
</comment>
<evidence type="ECO:0000256" key="12">
    <source>
        <dbReference type="ARBA" id="ARBA00023221"/>
    </source>
</evidence>
<evidence type="ECO:0000256" key="7">
    <source>
        <dbReference type="ARBA" id="ARBA00022989"/>
    </source>
</evidence>
<evidence type="ECO:0000256" key="1">
    <source>
        <dbReference type="ARBA" id="ARBA00004477"/>
    </source>
</evidence>
<dbReference type="AlphaFoldDB" id="A0A316V000"/>
<evidence type="ECO:0000256" key="5">
    <source>
        <dbReference type="ARBA" id="ARBA00022824"/>
    </source>
</evidence>
<feature type="region of interest" description="Disordered" evidence="13">
    <location>
        <begin position="42"/>
        <end position="70"/>
    </location>
</feature>
<keyword evidence="5" id="KW-0256">Endoplasmic reticulum</keyword>
<organism evidence="15 16">
    <name type="scientific">Jaminaea rosea</name>
    <dbReference type="NCBI Taxonomy" id="1569628"/>
    <lineage>
        <taxon>Eukaryota</taxon>
        <taxon>Fungi</taxon>
        <taxon>Dikarya</taxon>
        <taxon>Basidiomycota</taxon>
        <taxon>Ustilaginomycotina</taxon>
        <taxon>Exobasidiomycetes</taxon>
        <taxon>Microstromatales</taxon>
        <taxon>Microstromatales incertae sedis</taxon>
        <taxon>Jaminaea</taxon>
    </lineage>
</organism>
<gene>
    <name evidence="15" type="ORF">BDZ90DRAFT_257920</name>
</gene>
<dbReference type="Pfam" id="PF03694">
    <property type="entry name" value="Erg28"/>
    <property type="match status" value="1"/>
</dbReference>
<keyword evidence="9" id="KW-0443">Lipid metabolism</keyword>
<dbReference type="STRING" id="1569628.A0A316V000"/>
<evidence type="ECO:0000256" key="11">
    <source>
        <dbReference type="ARBA" id="ARBA00023166"/>
    </source>
</evidence>
<evidence type="ECO:0000256" key="8">
    <source>
        <dbReference type="ARBA" id="ARBA00023011"/>
    </source>
</evidence>
<keyword evidence="6" id="KW-0752">Steroid biosynthesis</keyword>
<evidence type="ECO:0000313" key="16">
    <source>
        <dbReference type="Proteomes" id="UP000245884"/>
    </source>
</evidence>
<accession>A0A316V000</accession>
<proteinExistence type="inferred from homology"/>
<sequence length="159" mass="16709">MASNMISSILPPTSQGYLPIWLWIVASTALINGLVNLATPNAPSPSSKGKNATTKANPSHKVYSSPSGSLSSTPLTARLFGTWNILSALVRFACAYQPKNTPVYALCAATFILALVHFGSEAALYGNIDVKKAGSASPFFVAGGSLVWMVAQAQWYAEA</sequence>
<evidence type="ECO:0000256" key="2">
    <source>
        <dbReference type="ARBA" id="ARBA00005377"/>
    </source>
</evidence>
<dbReference type="PANTHER" id="PTHR15451:SF19">
    <property type="entry name" value="ERGOSTEROL BIOSYNTHETIC PROTEIN 28 HOMOLOG"/>
    <property type="match status" value="1"/>
</dbReference>
<evidence type="ECO:0000256" key="6">
    <source>
        <dbReference type="ARBA" id="ARBA00022955"/>
    </source>
</evidence>
<dbReference type="GeneID" id="37029836"/>
<comment type="subcellular location">
    <subcellularLocation>
        <location evidence="1">Endoplasmic reticulum membrane</location>
        <topology evidence="1">Multi-pass membrane protein</topology>
    </subcellularLocation>
</comment>
<dbReference type="GO" id="GO:0005789">
    <property type="term" value="C:endoplasmic reticulum membrane"/>
    <property type="evidence" value="ECO:0007669"/>
    <property type="project" value="UniProtKB-SubCell"/>
</dbReference>
<dbReference type="GO" id="GO:0030674">
    <property type="term" value="F:protein-macromolecule adaptor activity"/>
    <property type="evidence" value="ECO:0007669"/>
    <property type="project" value="TreeGrafter"/>
</dbReference>
<name>A0A316V000_9BASI</name>
<evidence type="ECO:0000256" key="9">
    <source>
        <dbReference type="ARBA" id="ARBA00023098"/>
    </source>
</evidence>
<feature type="transmembrane region" description="Helical" evidence="14">
    <location>
        <begin position="20"/>
        <end position="38"/>
    </location>
</feature>
<dbReference type="GO" id="GO:0016126">
    <property type="term" value="P:sterol biosynthetic process"/>
    <property type="evidence" value="ECO:0007669"/>
    <property type="project" value="UniProtKB-KW"/>
</dbReference>
<evidence type="ECO:0000256" key="14">
    <source>
        <dbReference type="SAM" id="Phobius"/>
    </source>
</evidence>
<evidence type="ECO:0000256" key="4">
    <source>
        <dbReference type="ARBA" id="ARBA00022692"/>
    </source>
</evidence>
<keyword evidence="16" id="KW-1185">Reference proteome</keyword>
<keyword evidence="3" id="KW-0444">Lipid biosynthesis</keyword>
<feature type="compositionally biased region" description="Polar residues" evidence="13">
    <location>
        <begin position="42"/>
        <end position="57"/>
    </location>
</feature>
<dbReference type="RefSeq" id="XP_025365478.1">
    <property type="nucleotide sequence ID" value="XM_025508013.1"/>
</dbReference>
<evidence type="ECO:0000256" key="3">
    <source>
        <dbReference type="ARBA" id="ARBA00022516"/>
    </source>
</evidence>
<keyword evidence="10 14" id="KW-0472">Membrane</keyword>
<keyword evidence="8" id="KW-0756">Sterol biosynthesis</keyword>
<evidence type="ECO:0008006" key="17">
    <source>
        <dbReference type="Google" id="ProtNLM"/>
    </source>
</evidence>
<reference evidence="15 16" key="1">
    <citation type="journal article" date="2018" name="Mol. Biol. Evol.">
        <title>Broad Genomic Sampling Reveals a Smut Pathogenic Ancestry of the Fungal Clade Ustilaginomycotina.</title>
        <authorList>
            <person name="Kijpornyongpan T."/>
            <person name="Mondo S.J."/>
            <person name="Barry K."/>
            <person name="Sandor L."/>
            <person name="Lee J."/>
            <person name="Lipzen A."/>
            <person name="Pangilinan J."/>
            <person name="LaButti K."/>
            <person name="Hainaut M."/>
            <person name="Henrissat B."/>
            <person name="Grigoriev I.V."/>
            <person name="Spatafora J.W."/>
            <person name="Aime M.C."/>
        </authorList>
    </citation>
    <scope>NUCLEOTIDE SEQUENCE [LARGE SCALE GENOMIC DNA]</scope>
    <source>
        <strain evidence="15 16">MCA 5214</strain>
    </source>
</reference>
<evidence type="ECO:0000313" key="15">
    <source>
        <dbReference type="EMBL" id="PWN30866.1"/>
    </source>
</evidence>
<dbReference type="InterPro" id="IPR005352">
    <property type="entry name" value="Erg28"/>
</dbReference>
<protein>
    <recommendedName>
        <fullName evidence="17">Erg28-like protein</fullName>
    </recommendedName>
</protein>
<feature type="transmembrane region" description="Helical" evidence="14">
    <location>
        <begin position="101"/>
        <end position="119"/>
    </location>
</feature>
<dbReference type="OrthoDB" id="6485510at2759"/>
<evidence type="ECO:0000256" key="10">
    <source>
        <dbReference type="ARBA" id="ARBA00023136"/>
    </source>
</evidence>
<keyword evidence="12" id="KW-0753">Steroid metabolism</keyword>
<dbReference type="PANTHER" id="PTHR15451">
    <property type="entry name" value="ERGOSTEROL BIOSYNTHETIC PROTEIN 28-RELATED"/>
    <property type="match status" value="1"/>
</dbReference>
<keyword evidence="7 14" id="KW-1133">Transmembrane helix</keyword>
<keyword evidence="4 14" id="KW-0812">Transmembrane</keyword>
<evidence type="ECO:0000256" key="13">
    <source>
        <dbReference type="SAM" id="MobiDB-lite"/>
    </source>
</evidence>
<dbReference type="EMBL" id="KZ819662">
    <property type="protein sequence ID" value="PWN30866.1"/>
    <property type="molecule type" value="Genomic_DNA"/>
</dbReference>